<organism evidence="2 3">
    <name type="scientific">Drosophila mauritiana</name>
    <name type="common">Fruit fly</name>
    <dbReference type="NCBI Taxonomy" id="7226"/>
    <lineage>
        <taxon>Eukaryota</taxon>
        <taxon>Metazoa</taxon>
        <taxon>Ecdysozoa</taxon>
        <taxon>Arthropoda</taxon>
        <taxon>Hexapoda</taxon>
        <taxon>Insecta</taxon>
        <taxon>Pterygota</taxon>
        <taxon>Neoptera</taxon>
        <taxon>Endopterygota</taxon>
        <taxon>Diptera</taxon>
        <taxon>Brachycera</taxon>
        <taxon>Muscomorpha</taxon>
        <taxon>Ephydroidea</taxon>
        <taxon>Drosophilidae</taxon>
        <taxon>Drosophila</taxon>
        <taxon>Sophophora</taxon>
    </lineage>
</organism>
<name>A0A6P8JS29_DROMA</name>
<reference evidence="3" key="1">
    <citation type="submission" date="2025-08" db="UniProtKB">
        <authorList>
            <consortium name="RefSeq"/>
        </authorList>
    </citation>
    <scope>IDENTIFICATION</scope>
    <source>
        <strain evidence="3">Mau12</strain>
        <tissue evidence="3">Whole Body</tissue>
    </source>
</reference>
<evidence type="ECO:0000256" key="1">
    <source>
        <dbReference type="SAM" id="MobiDB-lite"/>
    </source>
</evidence>
<dbReference type="Proteomes" id="UP000515162">
    <property type="component" value="Chromosome 2R"/>
</dbReference>
<feature type="compositionally biased region" description="Polar residues" evidence="1">
    <location>
        <begin position="7"/>
        <end position="20"/>
    </location>
</feature>
<dbReference type="RefSeq" id="XP_033153596.1">
    <property type="nucleotide sequence ID" value="XM_033297705.1"/>
</dbReference>
<keyword evidence="2" id="KW-1185">Reference proteome</keyword>
<evidence type="ECO:0000313" key="2">
    <source>
        <dbReference type="Proteomes" id="UP000515162"/>
    </source>
</evidence>
<accession>A0A6P8JS29</accession>
<protein>
    <submittedName>
        <fullName evidence="3">Uncharacterized protein LOC117136691</fullName>
    </submittedName>
</protein>
<proteinExistence type="predicted"/>
<dbReference type="AlphaFoldDB" id="A0A6P8JS29"/>
<feature type="region of interest" description="Disordered" evidence="1">
    <location>
        <begin position="1"/>
        <end position="21"/>
    </location>
</feature>
<evidence type="ECO:0000313" key="3">
    <source>
        <dbReference type="RefSeq" id="XP_033153596.1"/>
    </source>
</evidence>
<dbReference type="GeneID" id="117136691"/>
<gene>
    <name evidence="3" type="primary">LOC117136691</name>
</gene>
<sequence length="148" mass="17449">MSDSRNEFSGTKDLFTSSSPFYPGPTSFGGSAAITRVDDNFKRIRILASEINKKMEQTTNSESTESRIMKRRRLYAFLNRKEITYRKYRNMQNESRMGIIHEMEEPQMPETTNRKKPVVRTFYFPEPIPLMQHHSKRDFVFSEPIPLD</sequence>